<dbReference type="PROSITE" id="PS50905">
    <property type="entry name" value="FERRITIN_LIKE"/>
    <property type="match status" value="1"/>
</dbReference>
<feature type="binding site" evidence="7">
    <location>
        <position position="66"/>
    </location>
    <ligand>
        <name>Fe cation</name>
        <dbReference type="ChEBI" id="CHEBI:24875"/>
        <label>1</label>
    </ligand>
</feature>
<comment type="function">
    <text evidence="6">May alleviate iron toxicity in the presence of oxygen.</text>
</comment>
<comment type="similarity">
    <text evidence="1 8">Belongs to the ferritin family. Prokaryotic subfamily.</text>
</comment>
<evidence type="ECO:0000313" key="10">
    <source>
        <dbReference type="EMBL" id="NIK73778.1"/>
    </source>
</evidence>
<keyword evidence="5 7" id="KW-0408">Iron</keyword>
<comment type="catalytic activity">
    <reaction evidence="8">
        <text>4 Fe(2+) + O2 + 6 H2O = 4 iron(III) oxide-hydroxide + 12 H(+)</text>
        <dbReference type="Rhea" id="RHEA:11972"/>
        <dbReference type="ChEBI" id="CHEBI:15377"/>
        <dbReference type="ChEBI" id="CHEBI:15378"/>
        <dbReference type="ChEBI" id="CHEBI:15379"/>
        <dbReference type="ChEBI" id="CHEBI:29033"/>
        <dbReference type="ChEBI" id="CHEBI:78619"/>
        <dbReference type="EC" id="1.16.3.2"/>
    </reaction>
</comment>
<evidence type="ECO:0000256" key="3">
    <source>
        <dbReference type="ARBA" id="ARBA00022723"/>
    </source>
</evidence>
<sequence>MTKKKEKKLEKGRRKTSLQAEIEKALNEQVKLEATSSANYLAMASWCDIQGFENSANFFYKQSDEERTHMLKIFKYINDMGGHALTPAIEAPVQDYDSLRAVFEAALKNEIQVTQSIRKIVDLCRENHDYATEMLMQWFVREQIEEEYIARRCLELFDIIGEEGLGLFMIDQQIPGIHYTSPDKEA</sequence>
<keyword evidence="8" id="KW-0963">Cytoplasm</keyword>
<dbReference type="AlphaFoldDB" id="A0A846MQ68"/>
<dbReference type="PANTHER" id="PTHR11431">
    <property type="entry name" value="FERRITIN"/>
    <property type="match status" value="1"/>
</dbReference>
<dbReference type="EMBL" id="JAASRN010000002">
    <property type="protein sequence ID" value="NIK73778.1"/>
    <property type="molecule type" value="Genomic_DNA"/>
</dbReference>
<name>A0A846MQ68_9BACT</name>
<dbReference type="Pfam" id="PF00210">
    <property type="entry name" value="Ferritin"/>
    <property type="match status" value="1"/>
</dbReference>
<keyword evidence="2 8" id="KW-0409">Iron storage</keyword>
<dbReference type="InterPro" id="IPR001519">
    <property type="entry name" value="Ferritin"/>
</dbReference>
<dbReference type="SUPFAM" id="SSF47240">
    <property type="entry name" value="Ferritin-like"/>
    <property type="match status" value="1"/>
</dbReference>
<protein>
    <recommendedName>
        <fullName evidence="8">Ferritin</fullName>
        <ecNumber evidence="8">1.16.3.2</ecNumber>
    </recommendedName>
</protein>
<evidence type="ECO:0000256" key="1">
    <source>
        <dbReference type="ARBA" id="ARBA00006950"/>
    </source>
</evidence>
<dbReference type="FunFam" id="1.20.1260.10:FF:000001">
    <property type="entry name" value="Non-heme ferritin"/>
    <property type="match status" value="1"/>
</dbReference>
<comment type="caution">
    <text evidence="10">The sequence shown here is derived from an EMBL/GenBank/DDBJ whole genome shotgun (WGS) entry which is preliminary data.</text>
</comment>
<dbReference type="Proteomes" id="UP000537126">
    <property type="component" value="Unassembled WGS sequence"/>
</dbReference>
<feature type="binding site" evidence="7">
    <location>
        <position position="110"/>
    </location>
    <ligand>
        <name>Fe cation</name>
        <dbReference type="ChEBI" id="CHEBI:24875"/>
        <label>1</label>
    </ligand>
</feature>
<evidence type="ECO:0000259" key="9">
    <source>
        <dbReference type="PROSITE" id="PS50905"/>
    </source>
</evidence>
<dbReference type="GO" id="GO:0006879">
    <property type="term" value="P:intracellular iron ion homeostasis"/>
    <property type="evidence" value="ECO:0007669"/>
    <property type="project" value="UniProtKB-KW"/>
</dbReference>
<dbReference type="InterPro" id="IPR009040">
    <property type="entry name" value="Ferritin-like_diiron"/>
</dbReference>
<dbReference type="EC" id="1.16.3.2" evidence="8"/>
<dbReference type="GO" id="GO:0042802">
    <property type="term" value="F:identical protein binding"/>
    <property type="evidence" value="ECO:0007669"/>
    <property type="project" value="UniProtKB-ARBA"/>
</dbReference>
<evidence type="ECO:0000256" key="2">
    <source>
        <dbReference type="ARBA" id="ARBA00022434"/>
    </source>
</evidence>
<organism evidence="10 11">
    <name type="scientific">Thermonema lapsum</name>
    <dbReference type="NCBI Taxonomy" id="28195"/>
    <lineage>
        <taxon>Bacteria</taxon>
        <taxon>Pseudomonadati</taxon>
        <taxon>Bacteroidota</taxon>
        <taxon>Cytophagia</taxon>
        <taxon>Cytophagales</taxon>
        <taxon>Thermonemataceae</taxon>
        <taxon>Thermonema</taxon>
    </lineage>
</organism>
<evidence type="ECO:0000256" key="6">
    <source>
        <dbReference type="ARBA" id="ARBA00054546"/>
    </source>
</evidence>
<dbReference type="PANTHER" id="PTHR11431:SF127">
    <property type="entry name" value="BACTERIAL NON-HEME FERRITIN"/>
    <property type="match status" value="1"/>
</dbReference>
<keyword evidence="4 10" id="KW-0560">Oxidoreductase</keyword>
<feature type="binding site" evidence="7">
    <location>
        <position position="143"/>
    </location>
    <ligand>
        <name>Fe cation</name>
        <dbReference type="ChEBI" id="CHEBI:24875"/>
        <label>1</label>
    </ligand>
</feature>
<proteinExistence type="inferred from homology"/>
<comment type="subcellular location">
    <subcellularLocation>
        <location evidence="8">Cytoplasm</location>
    </subcellularLocation>
</comment>
<evidence type="ECO:0000256" key="4">
    <source>
        <dbReference type="ARBA" id="ARBA00023002"/>
    </source>
</evidence>
<dbReference type="GO" id="GO:0008199">
    <property type="term" value="F:ferric iron binding"/>
    <property type="evidence" value="ECO:0007669"/>
    <property type="project" value="InterPro"/>
</dbReference>
<dbReference type="RefSeq" id="WP_166919047.1">
    <property type="nucleotide sequence ID" value="NZ_JAASRN010000002.1"/>
</dbReference>
<evidence type="ECO:0000256" key="7">
    <source>
        <dbReference type="PIRSR" id="PIRSR601519-1"/>
    </source>
</evidence>
<feature type="binding site" evidence="7">
    <location>
        <position position="33"/>
    </location>
    <ligand>
        <name>Fe cation</name>
        <dbReference type="ChEBI" id="CHEBI:24875"/>
        <label>1</label>
    </ligand>
</feature>
<keyword evidence="11" id="KW-1185">Reference proteome</keyword>
<feature type="binding site" evidence="7">
    <location>
        <position position="69"/>
    </location>
    <ligand>
        <name>Fe cation</name>
        <dbReference type="ChEBI" id="CHEBI:24875"/>
        <label>1</label>
    </ligand>
</feature>
<dbReference type="Gene3D" id="1.20.1260.10">
    <property type="match status" value="1"/>
</dbReference>
<evidence type="ECO:0000256" key="5">
    <source>
        <dbReference type="ARBA" id="ARBA00023004"/>
    </source>
</evidence>
<dbReference type="GO" id="GO:0008198">
    <property type="term" value="F:ferrous iron binding"/>
    <property type="evidence" value="ECO:0007669"/>
    <property type="project" value="TreeGrafter"/>
</dbReference>
<reference evidence="10 11" key="1">
    <citation type="submission" date="2020-03" db="EMBL/GenBank/DDBJ databases">
        <title>Genomic Encyclopedia of Type Strains, Phase IV (KMG-IV): sequencing the most valuable type-strain genomes for metagenomic binning, comparative biology and taxonomic classification.</title>
        <authorList>
            <person name="Goeker M."/>
        </authorList>
    </citation>
    <scope>NUCLEOTIDE SEQUENCE [LARGE SCALE GENOMIC DNA]</scope>
    <source>
        <strain evidence="10 11">DSM 5718</strain>
    </source>
</reference>
<dbReference type="InterPro" id="IPR041719">
    <property type="entry name" value="Ferritin_prok"/>
</dbReference>
<feature type="domain" description="Ferritin-like diiron" evidence="9">
    <location>
        <begin position="16"/>
        <end position="161"/>
    </location>
</feature>
<gene>
    <name evidence="10" type="ORF">FHS56_001291</name>
</gene>
<comment type="function">
    <text evidence="8">Iron-storage protein.</text>
</comment>
<accession>A0A846MQ68</accession>
<dbReference type="InterPro" id="IPR012347">
    <property type="entry name" value="Ferritin-like"/>
</dbReference>
<dbReference type="GO" id="GO:0006826">
    <property type="term" value="P:iron ion transport"/>
    <property type="evidence" value="ECO:0007669"/>
    <property type="project" value="InterPro"/>
</dbReference>
<dbReference type="InterPro" id="IPR009078">
    <property type="entry name" value="Ferritin-like_SF"/>
</dbReference>
<evidence type="ECO:0000313" key="11">
    <source>
        <dbReference type="Proteomes" id="UP000537126"/>
    </source>
</evidence>
<dbReference type="InterPro" id="IPR008331">
    <property type="entry name" value="Ferritin_DPS_dom"/>
</dbReference>
<keyword evidence="3 7" id="KW-0479">Metal-binding</keyword>
<dbReference type="GO" id="GO:0005737">
    <property type="term" value="C:cytoplasm"/>
    <property type="evidence" value="ECO:0007669"/>
    <property type="project" value="UniProtKB-SubCell"/>
</dbReference>
<dbReference type="CDD" id="cd01055">
    <property type="entry name" value="Nonheme_Ferritin"/>
    <property type="match status" value="1"/>
</dbReference>
<dbReference type="GO" id="GO:0016491">
    <property type="term" value="F:oxidoreductase activity"/>
    <property type="evidence" value="ECO:0007669"/>
    <property type="project" value="UniProtKB-KW"/>
</dbReference>
<evidence type="ECO:0000256" key="8">
    <source>
        <dbReference type="RuleBase" id="RU361145"/>
    </source>
</evidence>